<dbReference type="RefSeq" id="WP_054266555.1">
    <property type="nucleotide sequence ID" value="NZ_CP065053.1"/>
</dbReference>
<protein>
    <submittedName>
        <fullName evidence="1">Uncharacterized protein</fullName>
    </submittedName>
</protein>
<keyword evidence="2" id="KW-1185">Reference proteome</keyword>
<dbReference type="EMBL" id="CP065053">
    <property type="protein sequence ID" value="QPI52591.1"/>
    <property type="molecule type" value="Genomic_DNA"/>
</dbReference>
<proteinExistence type="predicted"/>
<sequence>MTEHPIDFTAVRAELRALNRSSLLIIAERAVELIPEAQLSTLLNDVVRLTARPSKSGNAPVSLLEEVRAFYDAAMAGNYYETVEINNRSRQEQSEGTDAFIAECHRLLHQCIRAADREAPSEAGVSFELLFGLLSHIDEGNDDVLFFANDGSSSDVGVDWRAALPAYFRCLARTSSPEEFARTVEQAIADFVICDRSWYLDVARTVANDAQRITLDTLVT</sequence>
<gene>
    <name evidence="1" type="ORF">IV454_14520</name>
</gene>
<name>A0AA49AAU4_9BURK</name>
<reference evidence="1 2" key="1">
    <citation type="submission" date="2020-11" db="EMBL/GenBank/DDBJ databases">
        <authorList>
            <person name="Sun Q."/>
        </authorList>
    </citation>
    <scope>NUCLEOTIDE SEQUENCE [LARGE SCALE GENOMIC DNA]</scope>
    <source>
        <strain evidence="1 2">P8398</strain>
    </source>
</reference>
<dbReference type="Proteomes" id="UP000662888">
    <property type="component" value="Chromosome"/>
</dbReference>
<evidence type="ECO:0000313" key="1">
    <source>
        <dbReference type="EMBL" id="QPI52591.1"/>
    </source>
</evidence>
<organism evidence="1 2">
    <name type="scientific">Massilia antarctica</name>
    <dbReference type="NCBI Taxonomy" id="2765360"/>
    <lineage>
        <taxon>Bacteria</taxon>
        <taxon>Pseudomonadati</taxon>
        <taxon>Pseudomonadota</taxon>
        <taxon>Betaproteobacteria</taxon>
        <taxon>Burkholderiales</taxon>
        <taxon>Oxalobacteraceae</taxon>
        <taxon>Telluria group</taxon>
        <taxon>Massilia</taxon>
    </lineage>
</organism>
<evidence type="ECO:0000313" key="2">
    <source>
        <dbReference type="Proteomes" id="UP000662888"/>
    </source>
</evidence>
<accession>A0AA49AAU4</accession>